<evidence type="ECO:0000256" key="5">
    <source>
        <dbReference type="ARBA" id="ARBA00022777"/>
    </source>
</evidence>
<sequence length="964" mass="107403">MAPGSRSNPTLTTLAFVERYSEGDFPTDHPPEQPSDLYFQPKNKTPHPVPAELHNVSTLQSVATSVQNFFGQYGFLPAVKTISGALERDRELVIQRFDLNHPSLWPLVDRCARIPHALFKAPIRITLLNGDSQLVLAAIGCPLQRRQTLLYNESLCSHTVLRKDGCMLEIPDTRNDWRFRKTPGFGLHRPSVRFADLCAGASRFYVGQPILLPVEDGGPLIPVGSFCLLGDRPRSLNAEERALLVDLAHLLSTDIQRVFREARQRKEALRRTFLSDLIVNLSSFDSAISPPIDPSEIPHPHKPPNPQSILSVTSDVRRLLDSDFACLLDLHSLHLLWRTEEPRQSMIRAVSRSKHGWIGHDQRRVSSDSIQESQRPELHIIDHSCSNECKDYSPESVFNAPRAVSTLINFLRSYNASSSSGYVHSGSDSMLQRLLPPDSQAHIVVPLFSNALPTLVFIVSTSKPWHKYEPSDVSFASSFATLCLGTLDKMKLTKADASKTAFVSMISHELRTPLHGLLSQLELIREFSTKEFIAETEWFLQAAEVCGLTLRDVVSAIPNTSPWEKSMIMFQENGSAEDVQAYYTESDLNVLAIEVMSVAYGRRRQWESVTGQSESAVEMSAVCVGQYPVSFFVLLNLASNALKYTPKGTIVLSLRELTTTPMDKALHDQRLIEFTMRDTGIGMSNEYRERIFTPFSQENTFNPGAGLGMSISEAILHRLGGEMIITSELGKGTTVTFTLPIDFLEPRPVRKESDGPRIVTKTLISLDDISLLERSTPSPRTTPSSPRSESHPYRPAPLNIQDSNLRLKESTPDITQPDAGALRVLVVEDNHIGRKILTTLLTRKGVLFREAADGLSALDVYRDFLPHLVWTDVSMPVMDGIESARRMRTIETQLQIPPAHIIALTGHSSRGDMEAALLGEASLDEWLIKGQANLKTLVSGFEKVQRKLRRGHADTSRPTVVVPS</sequence>
<dbReference type="SUPFAM" id="SSF47384">
    <property type="entry name" value="Homodimeric domain of signal transducing histidine kinase"/>
    <property type="match status" value="1"/>
</dbReference>
<dbReference type="InterPro" id="IPR001789">
    <property type="entry name" value="Sig_transdc_resp-reg_receiver"/>
</dbReference>
<dbReference type="InterPro" id="IPR003594">
    <property type="entry name" value="HATPase_dom"/>
</dbReference>
<dbReference type="PRINTS" id="PR00344">
    <property type="entry name" value="BCTRLSENSOR"/>
</dbReference>
<dbReference type="InterPro" id="IPR005467">
    <property type="entry name" value="His_kinase_dom"/>
</dbReference>
<keyword evidence="4" id="KW-0808">Transferase</keyword>
<feature type="region of interest" description="Disordered" evidence="7">
    <location>
        <begin position="772"/>
        <end position="799"/>
    </location>
</feature>
<dbReference type="PANTHER" id="PTHR43047:SF72">
    <property type="entry name" value="OSMOSENSING HISTIDINE PROTEIN KINASE SLN1"/>
    <property type="match status" value="1"/>
</dbReference>
<keyword evidence="5" id="KW-0418">Kinase</keyword>
<evidence type="ECO:0000313" key="10">
    <source>
        <dbReference type="EMBL" id="KAK7026199.1"/>
    </source>
</evidence>
<proteinExistence type="predicted"/>
<dbReference type="Pfam" id="PF00072">
    <property type="entry name" value="Response_reg"/>
    <property type="match status" value="1"/>
</dbReference>
<dbReference type="GO" id="GO:0009927">
    <property type="term" value="F:histidine phosphotransfer kinase activity"/>
    <property type="evidence" value="ECO:0007669"/>
    <property type="project" value="TreeGrafter"/>
</dbReference>
<dbReference type="SUPFAM" id="SSF52172">
    <property type="entry name" value="CheY-like"/>
    <property type="match status" value="1"/>
</dbReference>
<evidence type="ECO:0000256" key="1">
    <source>
        <dbReference type="ARBA" id="ARBA00000085"/>
    </source>
</evidence>
<dbReference type="EC" id="2.7.13.3" evidence="2"/>
<protein>
    <recommendedName>
        <fullName evidence="2">histidine kinase</fullName>
        <ecNumber evidence="2">2.7.13.3</ecNumber>
    </recommendedName>
</protein>
<dbReference type="SMART" id="SM00387">
    <property type="entry name" value="HATPase_c"/>
    <property type="match status" value="1"/>
</dbReference>
<evidence type="ECO:0000256" key="3">
    <source>
        <dbReference type="ARBA" id="ARBA00022553"/>
    </source>
</evidence>
<dbReference type="InterPro" id="IPR036097">
    <property type="entry name" value="HisK_dim/P_sf"/>
</dbReference>
<feature type="domain" description="Response regulatory" evidence="9">
    <location>
        <begin position="823"/>
        <end position="944"/>
    </location>
</feature>
<dbReference type="InterPro" id="IPR036890">
    <property type="entry name" value="HATPase_C_sf"/>
</dbReference>
<feature type="modified residue" description="4-aspartylphosphate" evidence="6">
    <location>
        <position position="872"/>
    </location>
</feature>
<feature type="domain" description="Histidine kinase" evidence="8">
    <location>
        <begin position="505"/>
        <end position="743"/>
    </location>
</feature>
<dbReference type="Gene3D" id="1.10.287.130">
    <property type="match status" value="1"/>
</dbReference>
<evidence type="ECO:0000259" key="8">
    <source>
        <dbReference type="PROSITE" id="PS50109"/>
    </source>
</evidence>
<keyword evidence="11" id="KW-1185">Reference proteome</keyword>
<dbReference type="Gene3D" id="3.30.565.10">
    <property type="entry name" value="Histidine kinase-like ATPase, C-terminal domain"/>
    <property type="match status" value="1"/>
</dbReference>
<comment type="catalytic activity">
    <reaction evidence="1">
        <text>ATP + protein L-histidine = ADP + protein N-phospho-L-histidine.</text>
        <dbReference type="EC" id="2.7.13.3"/>
    </reaction>
</comment>
<evidence type="ECO:0000313" key="11">
    <source>
        <dbReference type="Proteomes" id="UP001362999"/>
    </source>
</evidence>
<dbReference type="PROSITE" id="PS50109">
    <property type="entry name" value="HIS_KIN"/>
    <property type="match status" value="1"/>
</dbReference>
<evidence type="ECO:0000259" key="9">
    <source>
        <dbReference type="PROSITE" id="PS50110"/>
    </source>
</evidence>
<dbReference type="CDD" id="cd00082">
    <property type="entry name" value="HisKA"/>
    <property type="match status" value="1"/>
</dbReference>
<name>A0AAW0BLA4_9AGAR</name>
<dbReference type="InterPro" id="IPR011006">
    <property type="entry name" value="CheY-like_superfamily"/>
</dbReference>
<dbReference type="CDD" id="cd17546">
    <property type="entry name" value="REC_hyHK_CKI1_RcsC-like"/>
    <property type="match status" value="1"/>
</dbReference>
<dbReference type="Proteomes" id="UP001362999">
    <property type="component" value="Unassembled WGS sequence"/>
</dbReference>
<dbReference type="SUPFAM" id="SSF55781">
    <property type="entry name" value="GAF domain-like"/>
    <property type="match status" value="1"/>
</dbReference>
<dbReference type="SMART" id="SM00448">
    <property type="entry name" value="REC"/>
    <property type="match status" value="1"/>
</dbReference>
<dbReference type="EMBL" id="JAWWNJ010000032">
    <property type="protein sequence ID" value="KAK7026199.1"/>
    <property type="molecule type" value="Genomic_DNA"/>
</dbReference>
<evidence type="ECO:0000256" key="7">
    <source>
        <dbReference type="SAM" id="MobiDB-lite"/>
    </source>
</evidence>
<organism evidence="10 11">
    <name type="scientific">Favolaschia claudopus</name>
    <dbReference type="NCBI Taxonomy" id="2862362"/>
    <lineage>
        <taxon>Eukaryota</taxon>
        <taxon>Fungi</taxon>
        <taxon>Dikarya</taxon>
        <taxon>Basidiomycota</taxon>
        <taxon>Agaricomycotina</taxon>
        <taxon>Agaricomycetes</taxon>
        <taxon>Agaricomycetidae</taxon>
        <taxon>Agaricales</taxon>
        <taxon>Marasmiineae</taxon>
        <taxon>Mycenaceae</taxon>
        <taxon>Favolaschia</taxon>
    </lineage>
</organism>
<dbReference type="SMART" id="SM00388">
    <property type="entry name" value="HisKA"/>
    <property type="match status" value="1"/>
</dbReference>
<keyword evidence="3 6" id="KW-0597">Phosphoprotein</keyword>
<dbReference type="GO" id="GO:0000155">
    <property type="term" value="F:phosphorelay sensor kinase activity"/>
    <property type="evidence" value="ECO:0007669"/>
    <property type="project" value="InterPro"/>
</dbReference>
<comment type="caution">
    <text evidence="10">The sequence shown here is derived from an EMBL/GenBank/DDBJ whole genome shotgun (WGS) entry which is preliminary data.</text>
</comment>
<dbReference type="InterPro" id="IPR004358">
    <property type="entry name" value="Sig_transdc_His_kin-like_C"/>
</dbReference>
<dbReference type="PANTHER" id="PTHR43047">
    <property type="entry name" value="TWO-COMPONENT HISTIDINE PROTEIN KINASE"/>
    <property type="match status" value="1"/>
</dbReference>
<evidence type="ECO:0000256" key="6">
    <source>
        <dbReference type="PROSITE-ProRule" id="PRU00169"/>
    </source>
</evidence>
<accession>A0AAW0BLA4</accession>
<dbReference type="Pfam" id="PF02518">
    <property type="entry name" value="HATPase_c"/>
    <property type="match status" value="1"/>
</dbReference>
<reference evidence="10 11" key="1">
    <citation type="journal article" date="2024" name="J Genomics">
        <title>Draft genome sequencing and assembly of Favolaschia claudopus CIRM-BRFM 2984 isolated from oak limbs.</title>
        <authorList>
            <person name="Navarro D."/>
            <person name="Drula E."/>
            <person name="Chaduli D."/>
            <person name="Cazenave R."/>
            <person name="Ahrendt S."/>
            <person name="Wang J."/>
            <person name="Lipzen A."/>
            <person name="Daum C."/>
            <person name="Barry K."/>
            <person name="Grigoriev I.V."/>
            <person name="Favel A."/>
            <person name="Rosso M.N."/>
            <person name="Martin F."/>
        </authorList>
    </citation>
    <scope>NUCLEOTIDE SEQUENCE [LARGE SCALE GENOMIC DNA]</scope>
    <source>
        <strain evidence="10 11">CIRM-BRFM 2984</strain>
    </source>
</reference>
<gene>
    <name evidence="10" type="ORF">R3P38DRAFT_3316186</name>
</gene>
<dbReference type="PROSITE" id="PS50110">
    <property type="entry name" value="RESPONSE_REGULATORY"/>
    <property type="match status" value="1"/>
</dbReference>
<evidence type="ECO:0000256" key="4">
    <source>
        <dbReference type="ARBA" id="ARBA00022679"/>
    </source>
</evidence>
<dbReference type="GO" id="GO:0005886">
    <property type="term" value="C:plasma membrane"/>
    <property type="evidence" value="ECO:0007669"/>
    <property type="project" value="TreeGrafter"/>
</dbReference>
<dbReference type="AlphaFoldDB" id="A0AAW0BLA4"/>
<dbReference type="SUPFAM" id="SSF55874">
    <property type="entry name" value="ATPase domain of HSP90 chaperone/DNA topoisomerase II/histidine kinase"/>
    <property type="match status" value="1"/>
</dbReference>
<dbReference type="Gene3D" id="3.40.50.2300">
    <property type="match status" value="1"/>
</dbReference>
<evidence type="ECO:0000256" key="2">
    <source>
        <dbReference type="ARBA" id="ARBA00012438"/>
    </source>
</evidence>
<dbReference type="InterPro" id="IPR003661">
    <property type="entry name" value="HisK_dim/P_dom"/>
</dbReference>
<dbReference type="Pfam" id="PF00512">
    <property type="entry name" value="HisKA"/>
    <property type="match status" value="1"/>
</dbReference>
<feature type="compositionally biased region" description="Low complexity" evidence="7">
    <location>
        <begin position="773"/>
        <end position="787"/>
    </location>
</feature>